<sequence length="185" mass="21287">MDVFITKLNEDNVSQIRPIDDSFLVDSILIFTLADRQYTYTLEPIASCEKRYSDDPYGDAADGNYGDDMEHPDRAIYLAFADRRFAGLIQLKRNWNNYALVEDIKVDRAYRRHGIGRRLIEQAKLWAAAGHMPGLMLETQNNNVKACRFYESCGFVIGGVDFHVYKGIDPDSGEAAVYWYYFLNE</sequence>
<evidence type="ECO:0000259" key="2">
    <source>
        <dbReference type="PROSITE" id="PS51186"/>
    </source>
</evidence>
<dbReference type="InterPro" id="IPR000182">
    <property type="entry name" value="GNAT_dom"/>
</dbReference>
<dbReference type="PANTHER" id="PTHR13947">
    <property type="entry name" value="GNAT FAMILY N-ACETYLTRANSFERASE"/>
    <property type="match status" value="1"/>
</dbReference>
<organism evidence="3 4">
    <name type="scientific">Paenibacillus solanacearum</name>
    <dbReference type="NCBI Taxonomy" id="2048548"/>
    <lineage>
        <taxon>Bacteria</taxon>
        <taxon>Bacillati</taxon>
        <taxon>Bacillota</taxon>
        <taxon>Bacilli</taxon>
        <taxon>Bacillales</taxon>
        <taxon>Paenibacillaceae</taxon>
        <taxon>Paenibacillus</taxon>
    </lineage>
</organism>
<dbReference type="Proteomes" id="UP000693672">
    <property type="component" value="Unassembled WGS sequence"/>
</dbReference>
<keyword evidence="4" id="KW-1185">Reference proteome</keyword>
<accession>A0A916K3V2</accession>
<keyword evidence="3" id="KW-0012">Acyltransferase</keyword>
<dbReference type="RefSeq" id="WP_218092136.1">
    <property type="nucleotide sequence ID" value="NZ_CAJVAS010000008.1"/>
</dbReference>
<feature type="domain" description="N-acetyltransferase" evidence="2">
    <location>
        <begin position="14"/>
        <end position="184"/>
    </location>
</feature>
<dbReference type="AlphaFoldDB" id="A0A916K3V2"/>
<dbReference type="EC" id="2.3.-.-" evidence="3"/>
<dbReference type="EMBL" id="CAJVAS010000008">
    <property type="protein sequence ID" value="CAG7621617.1"/>
    <property type="molecule type" value="Genomic_DNA"/>
</dbReference>
<evidence type="ECO:0000313" key="3">
    <source>
        <dbReference type="EMBL" id="CAG7621617.1"/>
    </source>
</evidence>
<evidence type="ECO:0000256" key="1">
    <source>
        <dbReference type="ARBA" id="ARBA00022679"/>
    </source>
</evidence>
<keyword evidence="1 3" id="KW-0808">Transferase</keyword>
<comment type="caution">
    <text evidence="3">The sequence shown here is derived from an EMBL/GenBank/DDBJ whole genome shotgun (WGS) entry which is preliminary data.</text>
</comment>
<dbReference type="GO" id="GO:0008080">
    <property type="term" value="F:N-acetyltransferase activity"/>
    <property type="evidence" value="ECO:0007669"/>
    <property type="project" value="InterPro"/>
</dbReference>
<dbReference type="PANTHER" id="PTHR13947:SF37">
    <property type="entry name" value="LD18367P"/>
    <property type="match status" value="1"/>
</dbReference>
<proteinExistence type="predicted"/>
<dbReference type="InterPro" id="IPR050769">
    <property type="entry name" value="NAT_camello-type"/>
</dbReference>
<gene>
    <name evidence="3" type="primary">satA</name>
    <name evidence="3" type="ORF">PAESOLCIP111_02353</name>
</gene>
<evidence type="ECO:0000313" key="4">
    <source>
        <dbReference type="Proteomes" id="UP000693672"/>
    </source>
</evidence>
<protein>
    <submittedName>
        <fullName evidence="3">Streptothricin acetyltransferase A</fullName>
        <ecNumber evidence="3">2.3.-.-</ecNumber>
    </submittedName>
</protein>
<name>A0A916K3V2_9BACL</name>
<dbReference type="Pfam" id="PF00583">
    <property type="entry name" value="Acetyltransf_1"/>
    <property type="match status" value="1"/>
</dbReference>
<dbReference type="CDD" id="cd04301">
    <property type="entry name" value="NAT_SF"/>
    <property type="match status" value="1"/>
</dbReference>
<reference evidence="3" key="1">
    <citation type="submission" date="2021-06" db="EMBL/GenBank/DDBJ databases">
        <authorList>
            <person name="Criscuolo A."/>
        </authorList>
    </citation>
    <scope>NUCLEOTIDE SEQUENCE</scope>
    <source>
        <strain evidence="3">CIP111600</strain>
    </source>
</reference>
<dbReference type="PROSITE" id="PS51186">
    <property type="entry name" value="GNAT"/>
    <property type="match status" value="1"/>
</dbReference>